<proteinExistence type="evidence at transcript level"/>
<organism evidence="1">
    <name type="scientific">Amblyomma aureolatum</name>
    <dbReference type="NCBI Taxonomy" id="187763"/>
    <lineage>
        <taxon>Eukaryota</taxon>
        <taxon>Metazoa</taxon>
        <taxon>Ecdysozoa</taxon>
        <taxon>Arthropoda</taxon>
        <taxon>Chelicerata</taxon>
        <taxon>Arachnida</taxon>
        <taxon>Acari</taxon>
        <taxon>Parasitiformes</taxon>
        <taxon>Ixodida</taxon>
        <taxon>Ixodoidea</taxon>
        <taxon>Ixodidae</taxon>
        <taxon>Amblyomminae</taxon>
        <taxon>Amblyomma</taxon>
    </lineage>
</organism>
<sequence length="431" mass="48947">HDTLFDIGLSKVLGLPGFEEFPLADIRRTFTEFIDFHVRLSNGKLRGLSNLKRDERNFMNATDAGITAFFEIKGGPLRVSYTGTVESLIVDARVYVDIYIPEIWMKIYVEEPAPNRLSLSELWFWSAPVRFQARKLDGSSIIFNFLNWLAEGSIEKALNRKMSASVHEVVHQFLGMVELFARNGTNIGDVKNPRPEPEYTPGIIIPGPGGKTSYSDFPLGPWQDPSKWGVFDYSVKRIALASHLDPLVLTDVSDFKWKDLTFQISNVTVDGLAFLRRGGDNFARVEQCGITARVALAFENINVQAYATTTAPNLRLRFDARIIAVDAVIEVTETNKTIGIVDYQLNFPVPPEYDIYVLTPVAGPVFDVWKGGLTRRQPTEDERQELENISKKYVDQVIFKVTEFIKDPAPWMPWNNSIIEVYRRYSREHGN</sequence>
<dbReference type="EMBL" id="GFAC01000143">
    <property type="protein sequence ID" value="JAT99045.1"/>
    <property type="molecule type" value="mRNA"/>
</dbReference>
<accession>A0A1E1XIF7</accession>
<feature type="non-terminal residue" evidence="1">
    <location>
        <position position="1"/>
    </location>
</feature>
<protein>
    <submittedName>
        <fullName evidence="1">Putative secreted protein</fullName>
    </submittedName>
</protein>
<reference evidence="1" key="1">
    <citation type="journal article" date="2017" name="Front. Cell. Infect. Microbiol.">
        <title>The Distinct Transcriptional Response of the Midgut of Amblyomma sculptum and Amblyomma aureolatum Ticks to Rickettsia rickettsii Correlates to Their Differences in Susceptibility to Infection.</title>
        <authorList>
            <person name="Martins L.A."/>
            <person name="Galletti M.F.B.M."/>
            <person name="Ribeiro J.M."/>
            <person name="Fujita A."/>
            <person name="Costa F.B."/>
            <person name="Labruna M.B."/>
            <person name="Daffre S."/>
            <person name="Fogaca A.C."/>
        </authorList>
    </citation>
    <scope>NUCLEOTIDE SEQUENCE</scope>
</reference>
<name>A0A1E1XIF7_9ACAR</name>
<evidence type="ECO:0000313" key="1">
    <source>
        <dbReference type="EMBL" id="JAT99045.1"/>
    </source>
</evidence>
<dbReference type="AlphaFoldDB" id="A0A1E1XIF7"/>